<dbReference type="GO" id="GO:0005737">
    <property type="term" value="C:cytoplasm"/>
    <property type="evidence" value="ECO:0007669"/>
    <property type="project" value="UniProtKB-SubCell"/>
</dbReference>
<dbReference type="InterPro" id="IPR050147">
    <property type="entry name" value="Ser/Thr_Dehydratase"/>
</dbReference>
<dbReference type="Proteomes" id="UP001182556">
    <property type="component" value="Unassembled WGS sequence"/>
</dbReference>
<feature type="domain" description="Tryptophan synthase beta chain-like PALP" evidence="11">
    <location>
        <begin position="13"/>
        <end position="309"/>
    </location>
</feature>
<evidence type="ECO:0000256" key="5">
    <source>
        <dbReference type="ARBA" id="ARBA00012093"/>
    </source>
</evidence>
<dbReference type="GO" id="GO:0003941">
    <property type="term" value="F:L-serine ammonia-lyase activity"/>
    <property type="evidence" value="ECO:0007669"/>
    <property type="project" value="UniProtKB-EC"/>
</dbReference>
<dbReference type="GO" id="GO:0030170">
    <property type="term" value="F:pyridoxal phosphate binding"/>
    <property type="evidence" value="ECO:0007669"/>
    <property type="project" value="InterPro"/>
</dbReference>
<dbReference type="GO" id="GO:0006565">
    <property type="term" value="P:L-serine catabolic process"/>
    <property type="evidence" value="ECO:0007669"/>
    <property type="project" value="TreeGrafter"/>
</dbReference>
<comment type="similarity">
    <text evidence="4">Belongs to the serine/threonine dehydratase family.</text>
</comment>
<organism evidence="12 13">
    <name type="scientific">Papiliotrema laurentii</name>
    <name type="common">Cryptococcus laurentii</name>
    <dbReference type="NCBI Taxonomy" id="5418"/>
    <lineage>
        <taxon>Eukaryota</taxon>
        <taxon>Fungi</taxon>
        <taxon>Dikarya</taxon>
        <taxon>Basidiomycota</taxon>
        <taxon>Agaricomycotina</taxon>
        <taxon>Tremellomycetes</taxon>
        <taxon>Tremellales</taxon>
        <taxon>Rhynchogastremaceae</taxon>
        <taxon>Papiliotrema</taxon>
    </lineage>
</organism>
<gene>
    <name evidence="12" type="ORF">DB88DRAFT_508006</name>
</gene>
<dbReference type="InterPro" id="IPR036052">
    <property type="entry name" value="TrpB-like_PALP_sf"/>
</dbReference>
<keyword evidence="9" id="KW-0456">Lyase</keyword>
<keyword evidence="6" id="KW-0312">Gluconeogenesis</keyword>
<dbReference type="GO" id="GO:0009097">
    <property type="term" value="P:isoleucine biosynthetic process"/>
    <property type="evidence" value="ECO:0007669"/>
    <property type="project" value="TreeGrafter"/>
</dbReference>
<dbReference type="GO" id="GO:0006094">
    <property type="term" value="P:gluconeogenesis"/>
    <property type="evidence" value="ECO:0007669"/>
    <property type="project" value="UniProtKB-KW"/>
</dbReference>
<dbReference type="EMBL" id="JAODAN010000001">
    <property type="protein sequence ID" value="KAK1927949.1"/>
    <property type="molecule type" value="Genomic_DNA"/>
</dbReference>
<comment type="catalytic activity">
    <reaction evidence="10">
        <text>L-serine = pyruvate + NH4(+)</text>
        <dbReference type="Rhea" id="RHEA:19169"/>
        <dbReference type="ChEBI" id="CHEBI:15361"/>
        <dbReference type="ChEBI" id="CHEBI:28938"/>
        <dbReference type="ChEBI" id="CHEBI:33384"/>
        <dbReference type="EC" id="4.3.1.17"/>
    </reaction>
</comment>
<evidence type="ECO:0000313" key="13">
    <source>
        <dbReference type="Proteomes" id="UP001182556"/>
    </source>
</evidence>
<evidence type="ECO:0000256" key="9">
    <source>
        <dbReference type="ARBA" id="ARBA00023239"/>
    </source>
</evidence>
<comment type="cofactor">
    <cofactor evidence="1">
        <name>pyridoxal 5'-phosphate</name>
        <dbReference type="ChEBI" id="CHEBI:597326"/>
    </cofactor>
</comment>
<dbReference type="SUPFAM" id="SSF53686">
    <property type="entry name" value="Tryptophan synthase beta subunit-like PLP-dependent enzymes"/>
    <property type="match status" value="1"/>
</dbReference>
<dbReference type="FunFam" id="3.40.50.1100:FF:000040">
    <property type="entry name" value="L-serine dehydratase, putative"/>
    <property type="match status" value="1"/>
</dbReference>
<evidence type="ECO:0000256" key="6">
    <source>
        <dbReference type="ARBA" id="ARBA00022432"/>
    </source>
</evidence>
<keyword evidence="8" id="KW-0663">Pyridoxal phosphate</keyword>
<comment type="pathway">
    <text evidence="3">Carbohydrate biosynthesis; gluconeogenesis.</text>
</comment>
<dbReference type="PANTHER" id="PTHR48078:SF2">
    <property type="entry name" value="CATABOLIC L-SERINE_THREONINE DEHYDRATASE"/>
    <property type="match status" value="1"/>
</dbReference>
<dbReference type="Pfam" id="PF00291">
    <property type="entry name" value="PALP"/>
    <property type="match status" value="1"/>
</dbReference>
<evidence type="ECO:0000259" key="11">
    <source>
        <dbReference type="Pfam" id="PF00291"/>
    </source>
</evidence>
<protein>
    <recommendedName>
        <fullName evidence="5">L-serine ammonia-lyase</fullName>
        <ecNumber evidence="5">4.3.1.17</ecNumber>
    </recommendedName>
</protein>
<evidence type="ECO:0000256" key="8">
    <source>
        <dbReference type="ARBA" id="ARBA00022898"/>
    </source>
</evidence>
<name>A0AAD9FXA9_PAPLA</name>
<reference evidence="12" key="1">
    <citation type="submission" date="2023-02" db="EMBL/GenBank/DDBJ databases">
        <title>Identification and recombinant expression of a fungal hydrolase from Papiliotrema laurentii that hydrolyzes apple cutin and clears colloidal polyester polyurethane.</title>
        <authorList>
            <consortium name="DOE Joint Genome Institute"/>
            <person name="Roman V.A."/>
            <person name="Bojanowski C."/>
            <person name="Crable B.R."/>
            <person name="Wagner D.N."/>
            <person name="Hung C.S."/>
            <person name="Nadeau L.J."/>
            <person name="Schratz L."/>
            <person name="Haridas S."/>
            <person name="Pangilinan J."/>
            <person name="Lipzen A."/>
            <person name="Na H."/>
            <person name="Yan M."/>
            <person name="Ng V."/>
            <person name="Grigoriev I.V."/>
            <person name="Spatafora J.W."/>
            <person name="Barlow D."/>
            <person name="Biffinger J."/>
            <person name="Kelley-Loughnane N."/>
            <person name="Varaljay V.A."/>
            <person name="Crookes-Goodson W.J."/>
        </authorList>
    </citation>
    <scope>NUCLEOTIDE SEQUENCE</scope>
    <source>
        <strain evidence="12">5307AH</strain>
    </source>
</reference>
<evidence type="ECO:0000256" key="3">
    <source>
        <dbReference type="ARBA" id="ARBA00004742"/>
    </source>
</evidence>
<sequence length="326" mass="34639">MSDSVKQLPLPWFETPLVESAVLSKAAGCRIYLKLENLQPSGSFKSRGVGNLLLSHLKSRQDTSSTPHFYSSSGGNAGLACVTAAKTLGYPSTVIVPSSTKPHMIEKIKLAGASEVVQHGATWFEADTYLREQVLPQDKGGVYVPPFDHPEVWNGNATIAQEVIQQLSAEPDAVVCSVGGGGLFCGIAQGLQGTKTRIAVVETKGAESLHEAIKAGKLITLPGIISIATSLGATTVAPKALEWGLKENVRSVVVSDEEACRACVRFAEDERMLVEPACGATIALAYEGRLAEAIEGFNQDSVVVLVVCGGRNVGLEVIEEWKQKYC</sequence>
<evidence type="ECO:0000256" key="1">
    <source>
        <dbReference type="ARBA" id="ARBA00001933"/>
    </source>
</evidence>
<keyword evidence="7" id="KW-0963">Cytoplasm</keyword>
<dbReference type="Gene3D" id="3.40.50.1100">
    <property type="match status" value="2"/>
</dbReference>
<dbReference type="PROSITE" id="PS00165">
    <property type="entry name" value="DEHYDRATASE_SER_THR"/>
    <property type="match status" value="1"/>
</dbReference>
<accession>A0AAD9FXA9</accession>
<dbReference type="EC" id="4.3.1.17" evidence="5"/>
<evidence type="ECO:0000256" key="7">
    <source>
        <dbReference type="ARBA" id="ARBA00022490"/>
    </source>
</evidence>
<evidence type="ECO:0000313" key="12">
    <source>
        <dbReference type="EMBL" id="KAK1927949.1"/>
    </source>
</evidence>
<dbReference type="InterPro" id="IPR001926">
    <property type="entry name" value="TrpB-like_PALP"/>
</dbReference>
<comment type="subcellular location">
    <subcellularLocation>
        <location evidence="2">Cytoplasm</location>
    </subcellularLocation>
</comment>
<dbReference type="PANTHER" id="PTHR48078">
    <property type="entry name" value="THREONINE DEHYDRATASE, MITOCHONDRIAL-RELATED"/>
    <property type="match status" value="1"/>
</dbReference>
<dbReference type="GO" id="GO:0004794">
    <property type="term" value="F:threonine deaminase activity"/>
    <property type="evidence" value="ECO:0007669"/>
    <property type="project" value="TreeGrafter"/>
</dbReference>
<evidence type="ECO:0000256" key="2">
    <source>
        <dbReference type="ARBA" id="ARBA00004496"/>
    </source>
</evidence>
<comment type="caution">
    <text evidence="12">The sequence shown here is derived from an EMBL/GenBank/DDBJ whole genome shotgun (WGS) entry which is preliminary data.</text>
</comment>
<dbReference type="CDD" id="cd06448">
    <property type="entry name" value="L-Ser-dehyd"/>
    <property type="match status" value="1"/>
</dbReference>
<keyword evidence="13" id="KW-1185">Reference proteome</keyword>
<dbReference type="GO" id="GO:0006567">
    <property type="term" value="P:L-threonine catabolic process"/>
    <property type="evidence" value="ECO:0007669"/>
    <property type="project" value="TreeGrafter"/>
</dbReference>
<proteinExistence type="inferred from homology"/>
<dbReference type="InterPro" id="IPR000634">
    <property type="entry name" value="Ser/Thr_deHydtase_PyrdxlP-BS"/>
</dbReference>
<dbReference type="AlphaFoldDB" id="A0AAD9FXA9"/>
<evidence type="ECO:0000256" key="10">
    <source>
        <dbReference type="ARBA" id="ARBA00049406"/>
    </source>
</evidence>
<evidence type="ECO:0000256" key="4">
    <source>
        <dbReference type="ARBA" id="ARBA00010869"/>
    </source>
</evidence>